<organism evidence="3 4">
    <name type="scientific">Pseudonocardia humida</name>
    <dbReference type="NCBI Taxonomy" id="2800819"/>
    <lineage>
        <taxon>Bacteria</taxon>
        <taxon>Bacillati</taxon>
        <taxon>Actinomycetota</taxon>
        <taxon>Actinomycetes</taxon>
        <taxon>Pseudonocardiales</taxon>
        <taxon>Pseudonocardiaceae</taxon>
        <taxon>Pseudonocardia</taxon>
    </lineage>
</organism>
<evidence type="ECO:0000313" key="3">
    <source>
        <dbReference type="EMBL" id="MCO1656427.1"/>
    </source>
</evidence>
<dbReference type="GO" id="GO:0008168">
    <property type="term" value="F:methyltransferase activity"/>
    <property type="evidence" value="ECO:0007669"/>
    <property type="project" value="UniProtKB-KW"/>
</dbReference>
<sequence length="208" mass="21636">MTAAFDRDAWEERWARALREHGDAVAAIPPNAHLTRAVEDLRPGLALDAGCGHGSEALWLAARGWGVTAVDFSATALDRARSTAGTLGPDIAGRIDWLEADLAGWTPPPGRYDLVVCLYVHMAGTVAGTVRRLAAGVAPGGTLFLVGHRPVDPATGAATPAAGQVQVSVDEAIAALEPAGWDVVVAEDRPRAAAGTGVDAVVWARRLR</sequence>
<proteinExistence type="predicted"/>
<comment type="caution">
    <text evidence="3">The sequence shown here is derived from an EMBL/GenBank/DDBJ whole genome shotgun (WGS) entry which is preliminary data.</text>
</comment>
<dbReference type="Proteomes" id="UP001165283">
    <property type="component" value="Unassembled WGS sequence"/>
</dbReference>
<dbReference type="CDD" id="cd02440">
    <property type="entry name" value="AdoMet_MTases"/>
    <property type="match status" value="1"/>
</dbReference>
<feature type="domain" description="Methyltransferase" evidence="2">
    <location>
        <begin position="47"/>
        <end position="141"/>
    </location>
</feature>
<dbReference type="GO" id="GO:0032259">
    <property type="term" value="P:methylation"/>
    <property type="evidence" value="ECO:0007669"/>
    <property type="project" value="UniProtKB-KW"/>
</dbReference>
<keyword evidence="1" id="KW-0808">Transferase</keyword>
<gene>
    <name evidence="3" type="ORF">KDL28_15305</name>
</gene>
<dbReference type="EMBL" id="JAGSOV010000034">
    <property type="protein sequence ID" value="MCO1656427.1"/>
    <property type="molecule type" value="Genomic_DNA"/>
</dbReference>
<reference evidence="3" key="1">
    <citation type="submission" date="2021-04" db="EMBL/GenBank/DDBJ databases">
        <title>Pseudonocardia sp. nov., isolated from sandy soil of mangrove forest.</title>
        <authorList>
            <person name="Zan Z."/>
            <person name="Huang R."/>
            <person name="Liu W."/>
        </authorList>
    </citation>
    <scope>NUCLEOTIDE SEQUENCE</scope>
    <source>
        <strain evidence="3">S2-4</strain>
    </source>
</reference>
<keyword evidence="3" id="KW-0489">Methyltransferase</keyword>
<evidence type="ECO:0000256" key="1">
    <source>
        <dbReference type="ARBA" id="ARBA00022679"/>
    </source>
</evidence>
<dbReference type="SUPFAM" id="SSF53335">
    <property type="entry name" value="S-adenosyl-L-methionine-dependent methyltransferases"/>
    <property type="match status" value="1"/>
</dbReference>
<dbReference type="InterPro" id="IPR029063">
    <property type="entry name" value="SAM-dependent_MTases_sf"/>
</dbReference>
<evidence type="ECO:0000313" key="4">
    <source>
        <dbReference type="Proteomes" id="UP001165283"/>
    </source>
</evidence>
<keyword evidence="4" id="KW-1185">Reference proteome</keyword>
<dbReference type="Gene3D" id="3.40.50.150">
    <property type="entry name" value="Vaccinia Virus protein VP39"/>
    <property type="match status" value="1"/>
</dbReference>
<name>A0ABT1A0A1_9PSEU</name>
<accession>A0ABT1A0A1</accession>
<dbReference type="InterPro" id="IPR041698">
    <property type="entry name" value="Methyltransf_25"/>
</dbReference>
<evidence type="ECO:0000259" key="2">
    <source>
        <dbReference type="Pfam" id="PF13649"/>
    </source>
</evidence>
<dbReference type="Pfam" id="PF13649">
    <property type="entry name" value="Methyltransf_25"/>
    <property type="match status" value="1"/>
</dbReference>
<dbReference type="RefSeq" id="WP_252439128.1">
    <property type="nucleotide sequence ID" value="NZ_JAGSOV010000034.1"/>
</dbReference>
<dbReference type="PANTHER" id="PTHR43861">
    <property type="entry name" value="TRANS-ACONITATE 2-METHYLTRANSFERASE-RELATED"/>
    <property type="match status" value="1"/>
</dbReference>
<protein>
    <submittedName>
        <fullName evidence="3">Class I SAM-dependent methyltransferase</fullName>
    </submittedName>
</protein>